<evidence type="ECO:0000256" key="5">
    <source>
        <dbReference type="ARBA" id="ARBA00022448"/>
    </source>
</evidence>
<comment type="cofactor">
    <cofactor evidence="17">
        <name>heme</name>
        <dbReference type="ChEBI" id="CHEBI:30413"/>
    </cofactor>
    <text evidence="17">The heme is bound between the two transmembrane subunits.</text>
</comment>
<evidence type="ECO:0000256" key="4">
    <source>
        <dbReference type="ARBA" id="ARBA00019425"/>
    </source>
</evidence>
<keyword evidence="13 18" id="KW-1133">Transmembrane helix</keyword>
<keyword evidence="5" id="KW-0813">Transport</keyword>
<dbReference type="GO" id="GO:0017004">
    <property type="term" value="P:cytochrome complex assembly"/>
    <property type="evidence" value="ECO:0007669"/>
    <property type="project" value="TreeGrafter"/>
</dbReference>
<dbReference type="OrthoDB" id="5612767at2"/>
<evidence type="ECO:0000256" key="12">
    <source>
        <dbReference type="ARBA" id="ARBA00022982"/>
    </source>
</evidence>
<proteinExistence type="predicted"/>
<keyword evidence="7" id="KW-0997">Cell inner membrane</keyword>
<accession>A0A2S5KXD1</accession>
<dbReference type="EMBL" id="PRLP01000001">
    <property type="protein sequence ID" value="PPC79440.1"/>
    <property type="molecule type" value="Genomic_DNA"/>
</dbReference>
<keyword evidence="15 18" id="KW-0472">Membrane</keyword>
<comment type="pathway">
    <text evidence="3">Carbohydrate metabolism; tricarboxylic acid cycle.</text>
</comment>
<evidence type="ECO:0000256" key="2">
    <source>
        <dbReference type="ARBA" id="ARBA00004429"/>
    </source>
</evidence>
<dbReference type="GO" id="GO:0006099">
    <property type="term" value="P:tricarboxylic acid cycle"/>
    <property type="evidence" value="ECO:0007669"/>
    <property type="project" value="UniProtKB-UniPathway"/>
</dbReference>
<organism evidence="19 20">
    <name type="scientific">Proteobacteria bacterium 228</name>
    <dbReference type="NCBI Taxonomy" id="2083153"/>
    <lineage>
        <taxon>Bacteria</taxon>
        <taxon>Pseudomonadati</taxon>
        <taxon>Pseudomonadota</taxon>
    </lineage>
</organism>
<dbReference type="AlphaFoldDB" id="A0A2S5KXD1"/>
<evidence type="ECO:0000256" key="6">
    <source>
        <dbReference type="ARBA" id="ARBA00022475"/>
    </source>
</evidence>
<dbReference type="InterPro" id="IPR000701">
    <property type="entry name" value="SuccDH_FuR_B_TM-su"/>
</dbReference>
<evidence type="ECO:0000313" key="19">
    <source>
        <dbReference type="EMBL" id="PPC79440.1"/>
    </source>
</evidence>
<evidence type="ECO:0000256" key="8">
    <source>
        <dbReference type="ARBA" id="ARBA00022532"/>
    </source>
</evidence>
<dbReference type="Pfam" id="PF01127">
    <property type="entry name" value="Sdh_cyt"/>
    <property type="match status" value="1"/>
</dbReference>
<evidence type="ECO:0000313" key="20">
    <source>
        <dbReference type="Proteomes" id="UP000238196"/>
    </source>
</evidence>
<evidence type="ECO:0000256" key="11">
    <source>
        <dbReference type="ARBA" id="ARBA00022723"/>
    </source>
</evidence>
<keyword evidence="11 17" id="KW-0479">Metal-binding</keyword>
<dbReference type="PIRSF" id="PIRSF000169">
    <property type="entry name" value="SDH_D"/>
    <property type="match status" value="1"/>
</dbReference>
<dbReference type="NCBIfam" id="TIGR02968">
    <property type="entry name" value="succ_dehyd_anc"/>
    <property type="match status" value="1"/>
</dbReference>
<comment type="subcellular location">
    <subcellularLocation>
        <location evidence="2">Cell inner membrane</location>
        <topology evidence="2">Multi-pass membrane protein</topology>
    </subcellularLocation>
</comment>
<dbReference type="GO" id="GO:0005886">
    <property type="term" value="C:plasma membrane"/>
    <property type="evidence" value="ECO:0007669"/>
    <property type="project" value="UniProtKB-SubCell"/>
</dbReference>
<evidence type="ECO:0000256" key="18">
    <source>
        <dbReference type="SAM" id="Phobius"/>
    </source>
</evidence>
<keyword evidence="12" id="KW-0249">Electron transport</keyword>
<evidence type="ECO:0000256" key="1">
    <source>
        <dbReference type="ARBA" id="ARBA00004050"/>
    </source>
</evidence>
<keyword evidence="14 17" id="KW-0408">Iron</keyword>
<evidence type="ECO:0000256" key="10">
    <source>
        <dbReference type="ARBA" id="ARBA00022692"/>
    </source>
</evidence>
<protein>
    <recommendedName>
        <fullName evidence="4">Succinate dehydrogenase hydrophobic membrane anchor subunit</fullName>
    </recommendedName>
</protein>
<dbReference type="Gene3D" id="1.20.1300.10">
    <property type="entry name" value="Fumarate reductase/succinate dehydrogenase, transmembrane subunit"/>
    <property type="match status" value="1"/>
</dbReference>
<comment type="function">
    <text evidence="1">Membrane-anchoring subunit of succinate dehydrogenase (SDH).</text>
</comment>
<evidence type="ECO:0000256" key="3">
    <source>
        <dbReference type="ARBA" id="ARBA00005163"/>
    </source>
</evidence>
<evidence type="ECO:0000256" key="14">
    <source>
        <dbReference type="ARBA" id="ARBA00023004"/>
    </source>
</evidence>
<keyword evidence="6" id="KW-1003">Cell membrane</keyword>
<evidence type="ECO:0000256" key="17">
    <source>
        <dbReference type="PIRSR" id="PIRSR000169-2"/>
    </source>
</evidence>
<sequence length="115" mass="13070">MVTAVTSFGRSGLYDWMMQRITAVVLAAYTLLIVGYLITTPDLTYAQWSGFFGHTWVRVFSLLTLLSIGAHSWIGLWQVSTDYIKQTGLRFVFQAFCGTLMFVYVVWGIQVIWGL</sequence>
<dbReference type="Proteomes" id="UP000238196">
    <property type="component" value="Unassembled WGS sequence"/>
</dbReference>
<dbReference type="PANTHER" id="PTHR38689:SF1">
    <property type="entry name" value="SUCCINATE DEHYDROGENASE HYDROPHOBIC MEMBRANE ANCHOR SUBUNIT"/>
    <property type="match status" value="1"/>
</dbReference>
<gene>
    <name evidence="19" type="primary">sdhD</name>
    <name evidence="19" type="ORF">C4K68_00565</name>
</gene>
<name>A0A2S5KXD1_9PROT</name>
<evidence type="ECO:0000256" key="16">
    <source>
        <dbReference type="PIRSR" id="PIRSR000169-1"/>
    </source>
</evidence>
<comment type="caution">
    <text evidence="19">The sequence shown here is derived from an EMBL/GenBank/DDBJ whole genome shotgun (WGS) entry which is preliminary data.</text>
</comment>
<dbReference type="GO" id="GO:0020037">
    <property type="term" value="F:heme binding"/>
    <property type="evidence" value="ECO:0007669"/>
    <property type="project" value="InterPro"/>
</dbReference>
<feature type="transmembrane region" description="Helical" evidence="18">
    <location>
        <begin position="59"/>
        <end position="79"/>
    </location>
</feature>
<feature type="transmembrane region" description="Helical" evidence="18">
    <location>
        <begin position="21"/>
        <end position="39"/>
    </location>
</feature>
<feature type="binding site" description="axial binding residue" evidence="17">
    <location>
        <position position="71"/>
    </location>
    <ligand>
        <name>heme</name>
        <dbReference type="ChEBI" id="CHEBI:30413"/>
        <note>ligand shared with second transmembrane subunit</note>
    </ligand>
    <ligandPart>
        <name>Fe</name>
        <dbReference type="ChEBI" id="CHEBI:18248"/>
    </ligandPart>
</feature>
<dbReference type="CDD" id="cd03494">
    <property type="entry name" value="SQR_TypeC_SdhD"/>
    <property type="match status" value="1"/>
</dbReference>
<feature type="transmembrane region" description="Helical" evidence="18">
    <location>
        <begin position="91"/>
        <end position="113"/>
    </location>
</feature>
<dbReference type="InterPro" id="IPR014312">
    <property type="entry name" value="Succ_DH_anchor"/>
</dbReference>
<dbReference type="PANTHER" id="PTHR38689">
    <property type="entry name" value="SUCCINATE DEHYDROGENASE HYDROPHOBIC MEMBRANE ANCHOR SUBUNIT"/>
    <property type="match status" value="1"/>
</dbReference>
<evidence type="ECO:0000256" key="7">
    <source>
        <dbReference type="ARBA" id="ARBA00022519"/>
    </source>
</evidence>
<keyword evidence="9 17" id="KW-0349">Heme</keyword>
<dbReference type="SUPFAM" id="SSF81343">
    <property type="entry name" value="Fumarate reductase respiratory complex transmembrane subunits"/>
    <property type="match status" value="1"/>
</dbReference>
<keyword evidence="8" id="KW-0816">Tricarboxylic acid cycle</keyword>
<evidence type="ECO:0000256" key="15">
    <source>
        <dbReference type="ARBA" id="ARBA00023136"/>
    </source>
</evidence>
<keyword evidence="10 18" id="KW-0812">Transmembrane</keyword>
<evidence type="ECO:0000256" key="13">
    <source>
        <dbReference type="ARBA" id="ARBA00022989"/>
    </source>
</evidence>
<dbReference type="InterPro" id="IPR034804">
    <property type="entry name" value="SQR/QFR_C/D"/>
</dbReference>
<evidence type="ECO:0000256" key="9">
    <source>
        <dbReference type="ARBA" id="ARBA00022617"/>
    </source>
</evidence>
<reference evidence="19 20" key="1">
    <citation type="submission" date="2018-02" db="EMBL/GenBank/DDBJ databases">
        <title>novel marine gammaproteobacteria from coastal saline agro ecosystem.</title>
        <authorList>
            <person name="Krishnan R."/>
            <person name="Ramesh Kumar N."/>
        </authorList>
    </citation>
    <scope>NUCLEOTIDE SEQUENCE [LARGE SCALE GENOMIC DNA]</scope>
    <source>
        <strain evidence="19 20">228</strain>
    </source>
</reference>
<dbReference type="GO" id="GO:0009055">
    <property type="term" value="F:electron transfer activity"/>
    <property type="evidence" value="ECO:0007669"/>
    <property type="project" value="TreeGrafter"/>
</dbReference>
<dbReference type="GO" id="GO:0046872">
    <property type="term" value="F:metal ion binding"/>
    <property type="evidence" value="ECO:0007669"/>
    <property type="project" value="UniProtKB-KW"/>
</dbReference>
<feature type="binding site" evidence="16">
    <location>
        <position position="83"/>
    </location>
    <ligand>
        <name>a ubiquinone</name>
        <dbReference type="ChEBI" id="CHEBI:16389"/>
    </ligand>
</feature>
<dbReference type="UniPathway" id="UPA00223"/>